<protein>
    <submittedName>
        <fullName evidence="1">Uncharacterized protein</fullName>
    </submittedName>
</protein>
<organism evidence="1 2">
    <name type="scientific">Bodo saltans</name>
    <name type="common">Flagellated protozoan</name>
    <dbReference type="NCBI Taxonomy" id="75058"/>
    <lineage>
        <taxon>Eukaryota</taxon>
        <taxon>Discoba</taxon>
        <taxon>Euglenozoa</taxon>
        <taxon>Kinetoplastea</taxon>
        <taxon>Metakinetoplastina</taxon>
        <taxon>Eubodonida</taxon>
        <taxon>Bodonidae</taxon>
        <taxon>Bodo</taxon>
    </lineage>
</organism>
<accession>A0A0S4J861</accession>
<evidence type="ECO:0000313" key="1">
    <source>
        <dbReference type="EMBL" id="CUG65321.1"/>
    </source>
</evidence>
<dbReference type="EMBL" id="CYKH01000919">
    <property type="protein sequence ID" value="CUG65321.1"/>
    <property type="molecule type" value="Genomic_DNA"/>
</dbReference>
<dbReference type="AlphaFoldDB" id="A0A0S4J861"/>
<keyword evidence="2" id="KW-1185">Reference proteome</keyword>
<gene>
    <name evidence="1" type="ORF">BSAL_82605c</name>
</gene>
<evidence type="ECO:0000313" key="2">
    <source>
        <dbReference type="Proteomes" id="UP000051952"/>
    </source>
</evidence>
<sequence length="190" mass="21037">MSHTTRLATIAEQSYANWNRRMDNRCFGGAISFVVRSNRGQRCRTERDRHVQEDVTHGPPQNSCPFDCGTTAASAGSLRIQRRHCFACHTRHALRRLRNKVTPTGIEGWTTDVLGAPSHLSYAAIVASVVEQNGIDMCKKMSRTDRRKILAEICMKSAEVINVGVASIFSSVGYINPSQGVKLPTYAGRT</sequence>
<dbReference type="Proteomes" id="UP000051952">
    <property type="component" value="Unassembled WGS sequence"/>
</dbReference>
<proteinExistence type="predicted"/>
<reference evidence="2" key="1">
    <citation type="submission" date="2015-09" db="EMBL/GenBank/DDBJ databases">
        <authorList>
            <consortium name="Pathogen Informatics"/>
        </authorList>
    </citation>
    <scope>NUCLEOTIDE SEQUENCE [LARGE SCALE GENOMIC DNA]</scope>
    <source>
        <strain evidence="2">Lake Konstanz</strain>
    </source>
</reference>
<dbReference type="VEuPathDB" id="TriTrypDB:BSAL_82605c"/>
<name>A0A0S4J861_BODSA</name>